<reference evidence="10 11" key="1">
    <citation type="submission" date="2017-02" db="EMBL/GenBank/DDBJ databases">
        <title>Pseudoalteromonas ulvae TC14 Genome.</title>
        <authorList>
            <person name="Molmeret M."/>
        </authorList>
    </citation>
    <scope>NUCLEOTIDE SEQUENCE [LARGE SCALE GENOMIC DNA]</scope>
    <source>
        <strain evidence="10">TC14</strain>
    </source>
</reference>
<dbReference type="RefSeq" id="WP_086744243.1">
    <property type="nucleotide sequence ID" value="NZ_MWPV01000003.1"/>
</dbReference>
<keyword evidence="3" id="KW-0285">Flavoprotein</keyword>
<gene>
    <name evidence="10" type="ORF">B1199_11380</name>
</gene>
<dbReference type="InterPro" id="IPR006076">
    <property type="entry name" value="FAD-dep_OxRdtase"/>
</dbReference>
<accession>A0A244CQ11</accession>
<dbReference type="GO" id="GO:0003884">
    <property type="term" value="F:D-amino-acid oxidase activity"/>
    <property type="evidence" value="ECO:0007669"/>
    <property type="project" value="UniProtKB-EC"/>
</dbReference>
<evidence type="ECO:0000256" key="7">
    <source>
        <dbReference type="ARBA" id="ARBA00039751"/>
    </source>
</evidence>
<evidence type="ECO:0000256" key="3">
    <source>
        <dbReference type="ARBA" id="ARBA00022630"/>
    </source>
</evidence>
<dbReference type="SUPFAM" id="SSF54373">
    <property type="entry name" value="FAD-linked reductases, C-terminal domain"/>
    <property type="match status" value="1"/>
</dbReference>
<comment type="similarity">
    <text evidence="2">Belongs to the DAMOX/DASOX family.</text>
</comment>
<feature type="domain" description="FAD dependent oxidoreductase" evidence="9">
    <location>
        <begin position="5"/>
        <end position="325"/>
    </location>
</feature>
<dbReference type="Gene3D" id="3.30.9.10">
    <property type="entry name" value="D-Amino Acid Oxidase, subunit A, domain 2"/>
    <property type="match status" value="1"/>
</dbReference>
<dbReference type="Proteomes" id="UP000194841">
    <property type="component" value="Unassembled WGS sequence"/>
</dbReference>
<dbReference type="PANTHER" id="PTHR11530:SF11">
    <property type="entry name" value="D-ASPARTATE OXIDASE"/>
    <property type="match status" value="1"/>
</dbReference>
<dbReference type="EMBL" id="MWPV01000003">
    <property type="protein sequence ID" value="OUL57658.1"/>
    <property type="molecule type" value="Genomic_DNA"/>
</dbReference>
<evidence type="ECO:0000256" key="8">
    <source>
        <dbReference type="ARBA" id="ARBA00049547"/>
    </source>
</evidence>
<dbReference type="AlphaFoldDB" id="A0A244CQ11"/>
<dbReference type="GO" id="GO:0071949">
    <property type="term" value="F:FAD binding"/>
    <property type="evidence" value="ECO:0007669"/>
    <property type="project" value="InterPro"/>
</dbReference>
<evidence type="ECO:0000256" key="4">
    <source>
        <dbReference type="ARBA" id="ARBA00022827"/>
    </source>
</evidence>
<keyword evidence="4" id="KW-0274">FAD</keyword>
<evidence type="ECO:0000313" key="10">
    <source>
        <dbReference type="EMBL" id="OUL57658.1"/>
    </source>
</evidence>
<comment type="catalytic activity">
    <reaction evidence="8">
        <text>a D-alpha-amino acid + O2 + H2O = a 2-oxocarboxylate + H2O2 + NH4(+)</text>
        <dbReference type="Rhea" id="RHEA:21816"/>
        <dbReference type="ChEBI" id="CHEBI:15377"/>
        <dbReference type="ChEBI" id="CHEBI:15379"/>
        <dbReference type="ChEBI" id="CHEBI:16240"/>
        <dbReference type="ChEBI" id="CHEBI:28938"/>
        <dbReference type="ChEBI" id="CHEBI:35179"/>
        <dbReference type="ChEBI" id="CHEBI:59871"/>
        <dbReference type="EC" id="1.4.3.3"/>
    </reaction>
    <physiologicalReaction direction="left-to-right" evidence="8">
        <dbReference type="Rhea" id="RHEA:21817"/>
    </physiologicalReaction>
</comment>
<evidence type="ECO:0000256" key="1">
    <source>
        <dbReference type="ARBA" id="ARBA00001974"/>
    </source>
</evidence>
<dbReference type="Gene3D" id="3.50.50.60">
    <property type="entry name" value="FAD/NAD(P)-binding domain"/>
    <property type="match status" value="1"/>
</dbReference>
<evidence type="ECO:0000259" key="9">
    <source>
        <dbReference type="Pfam" id="PF01266"/>
    </source>
</evidence>
<sequence>MKKHIAIVGFGLTGRLAALQLADEFSLSIFEASDFDASQSAGAVAAAMLAPLAESVLCEPDLAELGLQSIARWPEIIKHLNGDVFFQQQGALIVAHQQDFADLQLFSNRLKPLQQQQAQWLNGEQINQLEPGLGLRFQKGMFLPCEGQLDNTAFYQASYQTLLQKEIEWFFGQQVAIDGQQVAGKSFDLVIDCRGLGAKSQCSGLRGVRGEVARVHAPEVTLSRPVRLMHPRYPIYIVPKPNHEFVIGATEIESQDERAVTVRSTLELLSAAYTIDSGFAEAQILSLKSGLRPSFVDNRPQITLDQQLICINGLYRHGYLLAPVLVDEVVRQARHRLLESDFVPASEHIAELVTWIK</sequence>
<organism evidence="10 11">
    <name type="scientific">Pseudoalteromonas ulvae</name>
    <dbReference type="NCBI Taxonomy" id="107327"/>
    <lineage>
        <taxon>Bacteria</taxon>
        <taxon>Pseudomonadati</taxon>
        <taxon>Pseudomonadota</taxon>
        <taxon>Gammaproteobacteria</taxon>
        <taxon>Alteromonadales</taxon>
        <taxon>Pseudoalteromonadaceae</taxon>
        <taxon>Pseudoalteromonas</taxon>
    </lineage>
</organism>
<proteinExistence type="inferred from homology"/>
<keyword evidence="5" id="KW-0560">Oxidoreductase</keyword>
<evidence type="ECO:0000256" key="5">
    <source>
        <dbReference type="ARBA" id="ARBA00023002"/>
    </source>
</evidence>
<dbReference type="SUPFAM" id="SSF51905">
    <property type="entry name" value="FAD/NAD(P)-binding domain"/>
    <property type="match status" value="1"/>
</dbReference>
<name>A0A244CQ11_PSEDV</name>
<dbReference type="OrthoDB" id="9790035at2"/>
<keyword evidence="11" id="KW-1185">Reference proteome</keyword>
<comment type="cofactor">
    <cofactor evidence="1">
        <name>FAD</name>
        <dbReference type="ChEBI" id="CHEBI:57692"/>
    </cofactor>
</comment>
<dbReference type="InterPro" id="IPR036188">
    <property type="entry name" value="FAD/NAD-bd_sf"/>
</dbReference>
<dbReference type="InterPro" id="IPR023209">
    <property type="entry name" value="DAO"/>
</dbReference>
<protein>
    <recommendedName>
        <fullName evidence="7">D-amino-acid oxidase</fullName>
        <ecNumber evidence="6">1.4.3.3</ecNumber>
    </recommendedName>
</protein>
<dbReference type="Pfam" id="PF01266">
    <property type="entry name" value="DAO"/>
    <property type="match status" value="1"/>
</dbReference>
<dbReference type="PANTHER" id="PTHR11530">
    <property type="entry name" value="D-AMINO ACID OXIDASE"/>
    <property type="match status" value="1"/>
</dbReference>
<evidence type="ECO:0000256" key="2">
    <source>
        <dbReference type="ARBA" id="ARBA00006730"/>
    </source>
</evidence>
<evidence type="ECO:0000313" key="11">
    <source>
        <dbReference type="Proteomes" id="UP000194841"/>
    </source>
</evidence>
<dbReference type="GO" id="GO:0046416">
    <property type="term" value="P:D-amino acid metabolic process"/>
    <property type="evidence" value="ECO:0007669"/>
    <property type="project" value="InterPro"/>
</dbReference>
<evidence type="ECO:0000256" key="6">
    <source>
        <dbReference type="ARBA" id="ARBA00039101"/>
    </source>
</evidence>
<comment type="caution">
    <text evidence="10">The sequence shown here is derived from an EMBL/GenBank/DDBJ whole genome shotgun (WGS) entry which is preliminary data.</text>
</comment>
<dbReference type="EC" id="1.4.3.3" evidence="6"/>